<protein>
    <submittedName>
        <fullName evidence="2">Uncharacterized protein</fullName>
    </submittedName>
</protein>
<dbReference type="InParanoid" id="H2ZSI4"/>
<dbReference type="HOGENOM" id="CLU_2518382_0_0_1"/>
<evidence type="ECO:0000313" key="2">
    <source>
        <dbReference type="Ensembl" id="ENSLACP00000000355.1"/>
    </source>
</evidence>
<feature type="transmembrane region" description="Helical" evidence="1">
    <location>
        <begin position="20"/>
        <end position="47"/>
    </location>
</feature>
<reference evidence="3" key="1">
    <citation type="submission" date="2011-08" db="EMBL/GenBank/DDBJ databases">
        <title>The draft genome of Latimeria chalumnae.</title>
        <authorList>
            <person name="Di Palma F."/>
            <person name="Alfoldi J."/>
            <person name="Johnson J."/>
            <person name="Berlin A."/>
            <person name="Gnerre S."/>
            <person name="Jaffe D."/>
            <person name="MacCallum I."/>
            <person name="Young S."/>
            <person name="Walker B.J."/>
            <person name="Lander E."/>
            <person name="Lindblad-Toh K."/>
        </authorList>
    </citation>
    <scope>NUCLEOTIDE SEQUENCE [LARGE SCALE GENOMIC DNA]</scope>
    <source>
        <strain evidence="3">Wild caught</strain>
    </source>
</reference>
<reference evidence="2" key="3">
    <citation type="submission" date="2025-09" db="UniProtKB">
        <authorList>
            <consortium name="Ensembl"/>
        </authorList>
    </citation>
    <scope>IDENTIFICATION</scope>
</reference>
<keyword evidence="1" id="KW-1133">Transmembrane helix</keyword>
<keyword evidence="1" id="KW-0472">Membrane</keyword>
<organism evidence="2 3">
    <name type="scientific">Latimeria chalumnae</name>
    <name type="common">Coelacanth</name>
    <dbReference type="NCBI Taxonomy" id="7897"/>
    <lineage>
        <taxon>Eukaryota</taxon>
        <taxon>Metazoa</taxon>
        <taxon>Chordata</taxon>
        <taxon>Craniata</taxon>
        <taxon>Vertebrata</taxon>
        <taxon>Euteleostomi</taxon>
        <taxon>Coelacanthiformes</taxon>
        <taxon>Coelacanthidae</taxon>
        <taxon>Latimeria</taxon>
    </lineage>
</organism>
<accession>H2ZSI4</accession>
<reference evidence="2" key="2">
    <citation type="submission" date="2025-08" db="UniProtKB">
        <authorList>
            <consortium name="Ensembl"/>
        </authorList>
    </citation>
    <scope>IDENTIFICATION</scope>
</reference>
<dbReference type="EMBL" id="AFYH01204814">
    <property type="status" value="NOT_ANNOTATED_CDS"/>
    <property type="molecule type" value="Genomic_DNA"/>
</dbReference>
<dbReference type="AlphaFoldDB" id="H2ZSI4"/>
<sequence length="85" mass="10186">SVLRIDYNQWLQNDNTCALLHLWYLFLRNACVFLMHCFSPMVIFFFLKSIVITKLLKFKNLCLIEQSSHMTNYRLLDCDFALKSM</sequence>
<keyword evidence="1" id="KW-0812">Transmembrane</keyword>
<evidence type="ECO:0000313" key="3">
    <source>
        <dbReference type="Proteomes" id="UP000008672"/>
    </source>
</evidence>
<dbReference type="Ensembl" id="ENSLACT00000000357.1">
    <property type="protein sequence ID" value="ENSLACP00000000355.1"/>
    <property type="gene ID" value="ENSLACG00000000321.1"/>
</dbReference>
<name>H2ZSI4_LATCH</name>
<proteinExistence type="predicted"/>
<dbReference type="Proteomes" id="UP000008672">
    <property type="component" value="Unassembled WGS sequence"/>
</dbReference>
<keyword evidence="3" id="KW-1185">Reference proteome</keyword>
<evidence type="ECO:0000256" key="1">
    <source>
        <dbReference type="SAM" id="Phobius"/>
    </source>
</evidence>